<dbReference type="GO" id="GO:0043720">
    <property type="term" value="F:3-keto-5-aminohexanoate cleavage activity"/>
    <property type="evidence" value="ECO:0007669"/>
    <property type="project" value="InterPro"/>
</dbReference>
<evidence type="ECO:0000313" key="2">
    <source>
        <dbReference type="Proteomes" id="UP000295388"/>
    </source>
</evidence>
<dbReference type="AlphaFoldDB" id="A0A4R6KC44"/>
<protein>
    <submittedName>
        <fullName evidence="1">Uncharacterized protein (DUF849 family)</fullName>
    </submittedName>
</protein>
<proteinExistence type="predicted"/>
<reference evidence="1 2" key="1">
    <citation type="submission" date="2019-03" db="EMBL/GenBank/DDBJ databases">
        <title>Genomic Encyclopedia of Type Strains, Phase III (KMG-III): the genomes of soil and plant-associated and newly described type strains.</title>
        <authorList>
            <person name="Whitman W."/>
        </authorList>
    </citation>
    <scope>NUCLEOTIDE SEQUENCE [LARGE SCALE GENOMIC DNA]</scope>
    <source>
        <strain evidence="1 2">VKM Ac-2527</strain>
    </source>
</reference>
<dbReference type="RefSeq" id="WP_166665541.1">
    <property type="nucleotide sequence ID" value="NZ_SNWQ01000011.1"/>
</dbReference>
<evidence type="ECO:0000313" key="1">
    <source>
        <dbReference type="EMBL" id="TDO46320.1"/>
    </source>
</evidence>
<dbReference type="InterPro" id="IPR013785">
    <property type="entry name" value="Aldolase_TIM"/>
</dbReference>
<comment type="caution">
    <text evidence="1">The sequence shown here is derived from an EMBL/GenBank/DDBJ whole genome shotgun (WGS) entry which is preliminary data.</text>
</comment>
<dbReference type="EMBL" id="SNWQ01000011">
    <property type="protein sequence ID" value="TDO46320.1"/>
    <property type="molecule type" value="Genomic_DNA"/>
</dbReference>
<dbReference type="Proteomes" id="UP000295388">
    <property type="component" value="Unassembled WGS sequence"/>
</dbReference>
<dbReference type="PANTHER" id="PTHR37418">
    <property type="entry name" value="3-KETO-5-AMINOHEXANOATE CLEAVAGE ENZYME-RELATED"/>
    <property type="match status" value="1"/>
</dbReference>
<accession>A0A4R6KC44</accession>
<dbReference type="InterPro" id="IPR008567">
    <property type="entry name" value="BKACE"/>
</dbReference>
<keyword evidence="2" id="KW-1185">Reference proteome</keyword>
<dbReference type="Pfam" id="PF05853">
    <property type="entry name" value="BKACE"/>
    <property type="match status" value="1"/>
</dbReference>
<dbReference type="PANTHER" id="PTHR37418:SF1">
    <property type="entry name" value="3-KETO-5-AMINOHEXANOATE CLEAVAGE PROTEIN"/>
    <property type="match status" value="1"/>
</dbReference>
<dbReference type="Gene3D" id="3.20.20.70">
    <property type="entry name" value="Aldolase class I"/>
    <property type="match status" value="1"/>
</dbReference>
<gene>
    <name evidence="1" type="ORF">EV643_111173</name>
</gene>
<organism evidence="1 2">
    <name type="scientific">Kribbella caucasensis</name>
    <dbReference type="NCBI Taxonomy" id="2512215"/>
    <lineage>
        <taxon>Bacteria</taxon>
        <taxon>Bacillati</taxon>
        <taxon>Actinomycetota</taxon>
        <taxon>Actinomycetes</taxon>
        <taxon>Propionibacteriales</taxon>
        <taxon>Kribbellaceae</taxon>
        <taxon>Kribbella</taxon>
    </lineage>
</organism>
<name>A0A4R6KC44_9ACTN</name>
<sequence>MKQLLKACLNGDRTRANHPGVPIAPDELAEAAFAAQAAGAGAVRFHPRGADGRESLLWSDVEPAVAAVRARCPGLPLGVATREEIVPELAARLGVLREWAAGPDFASVNFHEDGAEQVADLLLERGIGIEAGLFTPDAARKFVSWSGPVVRVLIEALPGISPGATGIEAARATLAELPDGFDLVVHGENEWAWPVLRWARAQGYGLRAGLEDMLTGPTGEPITGNAELVTLAQQS</sequence>